<evidence type="ECO:0000313" key="3">
    <source>
        <dbReference type="Proteomes" id="UP000003824"/>
    </source>
</evidence>
<organism evidence="2 3">
    <name type="scientific">Streptomyces viridosporus (strain ATCC 14672 / DSM 40746 / JCM 4963 / KCTC 9882 / NRRL B-12104 / FH 1290)</name>
    <name type="common">Streptomyces ghanaensis</name>
    <dbReference type="NCBI Taxonomy" id="566461"/>
    <lineage>
        <taxon>Bacteria</taxon>
        <taxon>Bacillati</taxon>
        <taxon>Actinomycetota</taxon>
        <taxon>Actinomycetes</taxon>
        <taxon>Kitasatosporales</taxon>
        <taxon>Streptomycetaceae</taxon>
        <taxon>Streptomyces</taxon>
    </lineage>
</organism>
<proteinExistence type="predicted"/>
<feature type="compositionally biased region" description="Acidic residues" evidence="1">
    <location>
        <begin position="21"/>
        <end position="38"/>
    </location>
</feature>
<protein>
    <submittedName>
        <fullName evidence="2">Predicted protein</fullName>
    </submittedName>
</protein>
<dbReference type="EMBL" id="DS999641">
    <property type="protein sequence ID" value="EFE66477.2"/>
    <property type="molecule type" value="Genomic_DNA"/>
</dbReference>
<feature type="region of interest" description="Disordered" evidence="1">
    <location>
        <begin position="1"/>
        <end position="42"/>
    </location>
</feature>
<accession>D5ZQR2</accession>
<reference evidence="3" key="1">
    <citation type="submission" date="2008-12" db="EMBL/GenBank/DDBJ databases">
        <title>Annotation of Streptomyces ghanaensis ATCC 14672.</title>
        <authorList>
            <consortium name="The Broad Institute Genome Sequencing Platform"/>
            <consortium name="Broad Institute Microbial Sequencing Center"/>
            <person name="Fischbach M."/>
            <person name="Ward D."/>
            <person name="Young S."/>
            <person name="Kodira C.D."/>
            <person name="Zeng Q."/>
            <person name="Koehrsen M."/>
            <person name="Godfrey P."/>
            <person name="Alvarado L."/>
            <person name="Berlin A.M."/>
            <person name="Borenstein D."/>
            <person name="Chen Z."/>
            <person name="Engels R."/>
            <person name="Freedman E."/>
            <person name="Gellesch M."/>
            <person name="Goldberg J."/>
            <person name="Griggs A."/>
            <person name="Gujja S."/>
            <person name="Heiman D.I."/>
            <person name="Hepburn T.A."/>
            <person name="Howarth C."/>
            <person name="Jen D."/>
            <person name="Larson L."/>
            <person name="Lewis B."/>
            <person name="Mehta T."/>
            <person name="Park D."/>
            <person name="Pearson M."/>
            <person name="Roberts A."/>
            <person name="Saif S."/>
            <person name="Shea T.D."/>
            <person name="Shenoy N."/>
            <person name="Sisk P."/>
            <person name="Stolte C."/>
            <person name="Sykes S.N."/>
            <person name="Walk T."/>
            <person name="White J."/>
            <person name="Yandava C."/>
            <person name="Straight P."/>
            <person name="Clardy J."/>
            <person name="Hung D."/>
            <person name="Kolter R."/>
            <person name="Mekalanos J."/>
            <person name="Walker S."/>
            <person name="Walsh C.T."/>
            <person name="Wieland B.L.C."/>
            <person name="Ilzarbe M."/>
            <person name="Galagan J."/>
            <person name="Nusbaum C."/>
            <person name="Birren B."/>
        </authorList>
    </citation>
    <scope>NUCLEOTIDE SEQUENCE [LARGE SCALE GENOMIC DNA]</scope>
    <source>
        <strain evidence="3">ATCC 14672 / DSM 40746 / JCM 4963 / KCTC 9882 / NRRL B-12104 / FH 1290</strain>
    </source>
</reference>
<evidence type="ECO:0000256" key="1">
    <source>
        <dbReference type="SAM" id="MobiDB-lite"/>
    </source>
</evidence>
<evidence type="ECO:0000313" key="2">
    <source>
        <dbReference type="EMBL" id="EFE66477.2"/>
    </source>
</evidence>
<dbReference type="Proteomes" id="UP000003824">
    <property type="component" value="Unassembled WGS sequence"/>
</dbReference>
<dbReference type="AlphaFoldDB" id="D5ZQR2"/>
<sequence length="64" mass="6585">MTTGVERLGGRRSVLRTPTAAEEEEEGEGSGAGDETDADTGVAGVRGSRIGWLMVAVLVRPVDG</sequence>
<gene>
    <name evidence="2" type="ORF">SSFG_01726</name>
</gene>
<name>D5ZQR2_STRV1</name>